<evidence type="ECO:0000313" key="10">
    <source>
        <dbReference type="EMBL" id="QIB32401.1"/>
    </source>
</evidence>
<dbReference type="InterPro" id="IPR000515">
    <property type="entry name" value="MetI-like"/>
</dbReference>
<dbReference type="RefSeq" id="WP_163073342.1">
    <property type="nucleotide sequence ID" value="NZ_CP048630.1"/>
</dbReference>
<evidence type="ECO:0000256" key="6">
    <source>
        <dbReference type="ARBA" id="ARBA00022989"/>
    </source>
</evidence>
<evidence type="ECO:0000256" key="4">
    <source>
        <dbReference type="ARBA" id="ARBA00022475"/>
    </source>
</evidence>
<comment type="similarity">
    <text evidence="2">Belongs to the binding-protein-dependent transport system permease family. CysTW subfamily.</text>
</comment>
<sequence>MSASAADSRAAQLVLNIYIGLFVLYLFLPLAVMSAAAFNSYDYPSVTQWKGFTLEWFVALAHDQRLLQGLLNSIMVAAGVIVVSIPAGLSGALILTRLGQHSGTVLYSVLVSPVLTPGIILGISSLIFWREFGVSGGLFVAVMAQSSFIASYAMLLFLARLQRQDRTLEEAALDLGASHVMVFRRITLPFLAPTCFTAAVVAFLQSFENYNTTVFAIGGEWTLVTEIASRMRFGLSPVINVVGVIFVVVTLLAATAYVLLRRKPAR</sequence>
<dbReference type="Pfam" id="PF00528">
    <property type="entry name" value="BPD_transp_1"/>
    <property type="match status" value="1"/>
</dbReference>
<feature type="domain" description="ABC transmembrane type-1" evidence="9">
    <location>
        <begin position="70"/>
        <end position="257"/>
    </location>
</feature>
<evidence type="ECO:0000259" key="9">
    <source>
        <dbReference type="PROSITE" id="PS50928"/>
    </source>
</evidence>
<protein>
    <submittedName>
        <fullName evidence="10">ABC transporter permease subunit</fullName>
    </submittedName>
</protein>
<dbReference type="KEGG" id="apra:G3A50_00815"/>
<evidence type="ECO:0000256" key="3">
    <source>
        <dbReference type="ARBA" id="ARBA00022448"/>
    </source>
</evidence>
<feature type="transmembrane region" description="Helical" evidence="8">
    <location>
        <begin position="12"/>
        <end position="38"/>
    </location>
</feature>
<feature type="transmembrane region" description="Helical" evidence="8">
    <location>
        <begin position="238"/>
        <end position="260"/>
    </location>
</feature>
<dbReference type="InterPro" id="IPR035906">
    <property type="entry name" value="MetI-like_sf"/>
</dbReference>
<organism evidence="10 11">
    <name type="scientific">Ancylobacter pratisalsi</name>
    <dbReference type="NCBI Taxonomy" id="1745854"/>
    <lineage>
        <taxon>Bacteria</taxon>
        <taxon>Pseudomonadati</taxon>
        <taxon>Pseudomonadota</taxon>
        <taxon>Alphaproteobacteria</taxon>
        <taxon>Hyphomicrobiales</taxon>
        <taxon>Xanthobacteraceae</taxon>
        <taxon>Ancylobacter</taxon>
    </lineage>
</organism>
<reference evidence="10 11" key="1">
    <citation type="submission" date="2020-02" db="EMBL/GenBank/DDBJ databases">
        <authorList>
            <person name="Li G."/>
        </authorList>
    </citation>
    <scope>NUCLEOTIDE SEQUENCE [LARGE SCALE GENOMIC DNA]</scope>
    <source>
        <strain evidence="10 11">DSM 102029</strain>
    </source>
</reference>
<evidence type="ECO:0000256" key="5">
    <source>
        <dbReference type="ARBA" id="ARBA00022692"/>
    </source>
</evidence>
<feature type="transmembrane region" description="Helical" evidence="8">
    <location>
        <begin position="74"/>
        <end position="95"/>
    </location>
</feature>
<keyword evidence="7 8" id="KW-0472">Membrane</keyword>
<dbReference type="InterPro" id="IPR051789">
    <property type="entry name" value="Bact_Polyamine_Transport"/>
</dbReference>
<evidence type="ECO:0000256" key="8">
    <source>
        <dbReference type="RuleBase" id="RU363032"/>
    </source>
</evidence>
<keyword evidence="5 8" id="KW-0812">Transmembrane</keyword>
<dbReference type="PANTHER" id="PTHR43848:SF2">
    <property type="entry name" value="PUTRESCINE TRANSPORT SYSTEM PERMEASE PROTEIN POTI"/>
    <property type="match status" value="1"/>
</dbReference>
<comment type="subcellular location">
    <subcellularLocation>
        <location evidence="1 8">Cell membrane</location>
        <topology evidence="1 8">Multi-pass membrane protein</topology>
    </subcellularLocation>
</comment>
<evidence type="ECO:0000256" key="1">
    <source>
        <dbReference type="ARBA" id="ARBA00004651"/>
    </source>
</evidence>
<evidence type="ECO:0000313" key="11">
    <source>
        <dbReference type="Proteomes" id="UP000464751"/>
    </source>
</evidence>
<keyword evidence="6 8" id="KW-1133">Transmembrane helix</keyword>
<feature type="transmembrane region" description="Helical" evidence="8">
    <location>
        <begin position="186"/>
        <end position="204"/>
    </location>
</feature>
<feature type="transmembrane region" description="Helical" evidence="8">
    <location>
        <begin position="135"/>
        <end position="158"/>
    </location>
</feature>
<dbReference type="EMBL" id="CP048630">
    <property type="protein sequence ID" value="QIB32401.1"/>
    <property type="molecule type" value="Genomic_DNA"/>
</dbReference>
<dbReference type="PANTHER" id="PTHR43848">
    <property type="entry name" value="PUTRESCINE TRANSPORT SYSTEM PERMEASE PROTEIN POTI"/>
    <property type="match status" value="1"/>
</dbReference>
<feature type="transmembrane region" description="Helical" evidence="8">
    <location>
        <begin position="107"/>
        <end position="129"/>
    </location>
</feature>
<dbReference type="SUPFAM" id="SSF161098">
    <property type="entry name" value="MetI-like"/>
    <property type="match status" value="1"/>
</dbReference>
<accession>A0A6P1YI52</accession>
<dbReference type="Proteomes" id="UP000464751">
    <property type="component" value="Chromosome"/>
</dbReference>
<dbReference type="CDD" id="cd06261">
    <property type="entry name" value="TM_PBP2"/>
    <property type="match status" value="1"/>
</dbReference>
<evidence type="ECO:0000256" key="7">
    <source>
        <dbReference type="ARBA" id="ARBA00023136"/>
    </source>
</evidence>
<dbReference type="GO" id="GO:0055085">
    <property type="term" value="P:transmembrane transport"/>
    <property type="evidence" value="ECO:0007669"/>
    <property type="project" value="InterPro"/>
</dbReference>
<dbReference type="GO" id="GO:0005886">
    <property type="term" value="C:plasma membrane"/>
    <property type="evidence" value="ECO:0007669"/>
    <property type="project" value="UniProtKB-SubCell"/>
</dbReference>
<keyword evidence="4" id="KW-1003">Cell membrane</keyword>
<gene>
    <name evidence="10" type="ORF">G3A50_00815</name>
</gene>
<dbReference type="AlphaFoldDB" id="A0A6P1YI52"/>
<keyword evidence="11" id="KW-1185">Reference proteome</keyword>
<proteinExistence type="inferred from homology"/>
<keyword evidence="3 8" id="KW-0813">Transport</keyword>
<evidence type="ECO:0000256" key="2">
    <source>
        <dbReference type="ARBA" id="ARBA00007069"/>
    </source>
</evidence>
<dbReference type="PROSITE" id="PS50928">
    <property type="entry name" value="ABC_TM1"/>
    <property type="match status" value="1"/>
</dbReference>
<name>A0A6P1YI52_9HYPH</name>
<dbReference type="Gene3D" id="1.10.3720.10">
    <property type="entry name" value="MetI-like"/>
    <property type="match status" value="1"/>
</dbReference>